<evidence type="ECO:0000313" key="1">
    <source>
        <dbReference type="EMBL" id="KAF9782758.1"/>
    </source>
</evidence>
<accession>A0A9P6HA15</accession>
<gene>
    <name evidence="1" type="ORF">BJ322DRAFT_169425</name>
</gene>
<protein>
    <submittedName>
        <fullName evidence="1">Uncharacterized protein</fullName>
    </submittedName>
</protein>
<organism evidence="1 2">
    <name type="scientific">Thelephora terrestris</name>
    <dbReference type="NCBI Taxonomy" id="56493"/>
    <lineage>
        <taxon>Eukaryota</taxon>
        <taxon>Fungi</taxon>
        <taxon>Dikarya</taxon>
        <taxon>Basidiomycota</taxon>
        <taxon>Agaricomycotina</taxon>
        <taxon>Agaricomycetes</taxon>
        <taxon>Thelephorales</taxon>
        <taxon>Thelephoraceae</taxon>
        <taxon>Thelephora</taxon>
    </lineage>
</organism>
<reference evidence="1" key="2">
    <citation type="submission" date="2020-11" db="EMBL/GenBank/DDBJ databases">
        <authorList>
            <consortium name="DOE Joint Genome Institute"/>
            <person name="Kuo A."/>
            <person name="Miyauchi S."/>
            <person name="Kiss E."/>
            <person name="Drula E."/>
            <person name="Kohler A."/>
            <person name="Sanchez-Garcia M."/>
            <person name="Andreopoulos B."/>
            <person name="Barry K.W."/>
            <person name="Bonito G."/>
            <person name="Buee M."/>
            <person name="Carver A."/>
            <person name="Chen C."/>
            <person name="Cichocki N."/>
            <person name="Clum A."/>
            <person name="Culley D."/>
            <person name="Crous P.W."/>
            <person name="Fauchery L."/>
            <person name="Girlanda M."/>
            <person name="Hayes R."/>
            <person name="Keri Z."/>
            <person name="Labutti K."/>
            <person name="Lipzen A."/>
            <person name="Lombard V."/>
            <person name="Magnuson J."/>
            <person name="Maillard F."/>
            <person name="Morin E."/>
            <person name="Murat C."/>
            <person name="Nolan M."/>
            <person name="Ohm R."/>
            <person name="Pangilinan J."/>
            <person name="Pereira M."/>
            <person name="Perotto S."/>
            <person name="Peter M."/>
            <person name="Riley R."/>
            <person name="Sitrit Y."/>
            <person name="Stielow B."/>
            <person name="Szollosi G."/>
            <person name="Zifcakova L."/>
            <person name="Stursova M."/>
            <person name="Spatafora J.W."/>
            <person name="Tedersoo L."/>
            <person name="Vaario L.-M."/>
            <person name="Yamada A."/>
            <person name="Yan M."/>
            <person name="Wang P."/>
            <person name="Xu J."/>
            <person name="Bruns T."/>
            <person name="Baldrian P."/>
            <person name="Vilgalys R."/>
            <person name="Henrissat B."/>
            <person name="Grigoriev I.V."/>
            <person name="Hibbett D."/>
            <person name="Nagy L.G."/>
            <person name="Martin F.M."/>
        </authorList>
    </citation>
    <scope>NUCLEOTIDE SEQUENCE</scope>
    <source>
        <strain evidence="1">UH-Tt-Lm1</strain>
    </source>
</reference>
<proteinExistence type="predicted"/>
<reference evidence="1" key="1">
    <citation type="journal article" date="2020" name="Nat. Commun.">
        <title>Large-scale genome sequencing of mycorrhizal fungi provides insights into the early evolution of symbiotic traits.</title>
        <authorList>
            <person name="Miyauchi S."/>
            <person name="Kiss E."/>
            <person name="Kuo A."/>
            <person name="Drula E."/>
            <person name="Kohler A."/>
            <person name="Sanchez-Garcia M."/>
            <person name="Morin E."/>
            <person name="Andreopoulos B."/>
            <person name="Barry K.W."/>
            <person name="Bonito G."/>
            <person name="Buee M."/>
            <person name="Carver A."/>
            <person name="Chen C."/>
            <person name="Cichocki N."/>
            <person name="Clum A."/>
            <person name="Culley D."/>
            <person name="Crous P.W."/>
            <person name="Fauchery L."/>
            <person name="Girlanda M."/>
            <person name="Hayes R.D."/>
            <person name="Keri Z."/>
            <person name="LaButti K."/>
            <person name="Lipzen A."/>
            <person name="Lombard V."/>
            <person name="Magnuson J."/>
            <person name="Maillard F."/>
            <person name="Murat C."/>
            <person name="Nolan M."/>
            <person name="Ohm R.A."/>
            <person name="Pangilinan J."/>
            <person name="Pereira M.F."/>
            <person name="Perotto S."/>
            <person name="Peter M."/>
            <person name="Pfister S."/>
            <person name="Riley R."/>
            <person name="Sitrit Y."/>
            <person name="Stielow J.B."/>
            <person name="Szollosi G."/>
            <person name="Zifcakova L."/>
            <person name="Stursova M."/>
            <person name="Spatafora J.W."/>
            <person name="Tedersoo L."/>
            <person name="Vaario L.M."/>
            <person name="Yamada A."/>
            <person name="Yan M."/>
            <person name="Wang P."/>
            <person name="Xu J."/>
            <person name="Bruns T."/>
            <person name="Baldrian P."/>
            <person name="Vilgalys R."/>
            <person name="Dunand C."/>
            <person name="Henrissat B."/>
            <person name="Grigoriev I.V."/>
            <person name="Hibbett D."/>
            <person name="Nagy L.G."/>
            <person name="Martin F.M."/>
        </authorList>
    </citation>
    <scope>NUCLEOTIDE SEQUENCE</scope>
    <source>
        <strain evidence="1">UH-Tt-Lm1</strain>
    </source>
</reference>
<keyword evidence="2" id="KW-1185">Reference proteome</keyword>
<sequence length="487" mass="54857">MGWRRPVRVPPPHQRPLGTRDIATVLIIYCSVLVLWRLRFSHSISAEPSANLERTHRRVRSVRGVDPTDCCELRALRRSGYGLTSTSGGFDSGRKKLAFKEVVEHIHGMVLAGTGRRRRYAGKALEILLTLAKKTPFPLFEVAWINGLLGDAADGDMNNDTFILFLKLRALTMGEDVEPQPDQDFVHVQDGEMDRRPPGGAVASAEPTPEHPLLTKISWNVKICSDRAGGWQDEAVYGGLIAIKDIPNLRTLLPQVWFIKTLADAMEKDKPFSVRRAAYDVVQVAQGGWLKSSNLEFREALKKYDFPRKLHGVVLETGRSDHQLSFLKMMEILSEDRSWHSYLRGAMGILLDFRHEGSHLVTQILRRVGEISSLEHDYNLPLDSLLVKMVEDEWARVPGRRAMDLSADLLEPLAEVTTQLKEILFTEPDRRAVLAVVERVIPSLEKRRDDGYGGPGTDVCDIIDRLRVGLGKSTPSTSRRSSYWLTK</sequence>
<dbReference type="AlphaFoldDB" id="A0A9P6HA15"/>
<name>A0A9P6HA15_9AGAM</name>
<dbReference type="Proteomes" id="UP000736335">
    <property type="component" value="Unassembled WGS sequence"/>
</dbReference>
<dbReference type="EMBL" id="WIUZ02000011">
    <property type="protein sequence ID" value="KAF9782758.1"/>
    <property type="molecule type" value="Genomic_DNA"/>
</dbReference>
<evidence type="ECO:0000313" key="2">
    <source>
        <dbReference type="Proteomes" id="UP000736335"/>
    </source>
</evidence>
<comment type="caution">
    <text evidence="1">The sequence shown here is derived from an EMBL/GenBank/DDBJ whole genome shotgun (WGS) entry which is preliminary data.</text>
</comment>
<dbReference type="OrthoDB" id="10693644at2759"/>